<dbReference type="RefSeq" id="WP_232649814.1">
    <property type="nucleotide sequence ID" value="NZ_JAJSBI010000008.1"/>
</dbReference>
<protein>
    <submittedName>
        <fullName evidence="1">Uncharacterized protein</fullName>
    </submittedName>
</protein>
<dbReference type="EMBL" id="JAJSBI010000008">
    <property type="protein sequence ID" value="MCD9875712.1"/>
    <property type="molecule type" value="Genomic_DNA"/>
</dbReference>
<reference evidence="1" key="1">
    <citation type="submission" date="2021-12" db="EMBL/GenBank/DDBJ databases">
        <authorList>
            <person name="Lee J.-H."/>
            <person name="Kim S.-B."/>
        </authorList>
    </citation>
    <scope>NUCLEOTIDE SEQUENCE</scope>
    <source>
        <strain evidence="1">NR30</strain>
    </source>
</reference>
<gene>
    <name evidence="1" type="ORF">LJ657_19015</name>
</gene>
<keyword evidence="2" id="KW-1185">Reference proteome</keyword>
<dbReference type="AlphaFoldDB" id="A0A9Q3Z8M4"/>
<comment type="caution">
    <text evidence="1">The sequence shown here is derived from an EMBL/GenBank/DDBJ whole genome shotgun (WGS) entry which is preliminary data.</text>
</comment>
<sequence>MLLLPAFTGAKTRTAEVGGGQKPNGWFIARRDSVVAVALMPVGRADYVCGKIVTAVHAVR</sequence>
<organism evidence="1 2">
    <name type="scientific">Streptomyces guryensis</name>
    <dbReference type="NCBI Taxonomy" id="2886947"/>
    <lineage>
        <taxon>Bacteria</taxon>
        <taxon>Bacillati</taxon>
        <taxon>Actinomycetota</taxon>
        <taxon>Actinomycetes</taxon>
        <taxon>Kitasatosporales</taxon>
        <taxon>Streptomycetaceae</taxon>
        <taxon>Streptomyces</taxon>
    </lineage>
</organism>
<name>A0A9Q3Z8M4_9ACTN</name>
<proteinExistence type="predicted"/>
<accession>A0A9Q3Z8M4</accession>
<dbReference type="Proteomes" id="UP001108029">
    <property type="component" value="Unassembled WGS sequence"/>
</dbReference>
<evidence type="ECO:0000313" key="1">
    <source>
        <dbReference type="EMBL" id="MCD9875712.1"/>
    </source>
</evidence>
<evidence type="ECO:0000313" key="2">
    <source>
        <dbReference type="Proteomes" id="UP001108029"/>
    </source>
</evidence>